<sequence>MPGSAGRSTGTGVVPWPRSVADRYFAEGYWEGRSLGTQLAETARKYPDEVCLVDGEVRLTFGELLAKADGAAIRMSAAGIGADDRVVIQLPNCWEFVVTTVACLRLGAVPVWTMPQFREHEIGGILANAEAGAIVVPDVHKGFDHQALAREVLPDGLVFVVGEDVHPGNIDLRALFVADEPAEVSQALDAAAPNGDAVATFLLSGGTTGLPKLIPRSGNDLSYMIKTASEICRFGPDTSYLVVLPLGHGFANTGPGILGALLSGGRVVIAPSPAPHQALPLIESERITATSAVPAILHRWIEYLDSAPGFDLSTLEMIQIGAAKLDPSLAAQVRPKLGCTLQQVFGMGEGLLCLTRLDDPDELILHTQGKPISPGDELRLVDEEGVPVAPGEPGLLLVRGPYTTRGYYRSPELNARSFVDGGWYNTGDIVRLTPEGYLVVSGREKDVINRGGEKINAEEIETFALEVSGVEHAAAVAMPDAELGEVVCLYVVATRPVALQDVHTLMLAAGAARFKLPERLVVVDALPATGIGKVDKKALRADIASRLTEELKGTIAA</sequence>
<keyword evidence="6" id="KW-1185">Reference proteome</keyword>
<feature type="domain" description="AMP-dependent synthetase/ligase" evidence="3">
    <location>
        <begin position="40"/>
        <end position="408"/>
    </location>
</feature>
<evidence type="ECO:0000259" key="4">
    <source>
        <dbReference type="Pfam" id="PF13193"/>
    </source>
</evidence>
<feature type="domain" description="AMP-binding enzyme C-terminal" evidence="4">
    <location>
        <begin position="459"/>
        <end position="533"/>
    </location>
</feature>
<proteinExistence type="inferred from homology"/>
<gene>
    <name evidence="5" type="ORF">SD37_05095</name>
</gene>
<dbReference type="InterPro" id="IPR000873">
    <property type="entry name" value="AMP-dep_synth/lig_dom"/>
</dbReference>
<evidence type="ECO:0000256" key="2">
    <source>
        <dbReference type="ARBA" id="ARBA00022598"/>
    </source>
</evidence>
<evidence type="ECO:0000313" key="6">
    <source>
        <dbReference type="Proteomes" id="UP000093695"/>
    </source>
</evidence>
<dbReference type="eggNOG" id="COG1021">
    <property type="taxonomic scope" value="Bacteria"/>
</dbReference>
<dbReference type="InterPro" id="IPR045851">
    <property type="entry name" value="AMP-bd_C_sf"/>
</dbReference>
<dbReference type="InterPro" id="IPR042099">
    <property type="entry name" value="ANL_N_sf"/>
</dbReference>
<dbReference type="PANTHER" id="PTHR43201">
    <property type="entry name" value="ACYL-COA SYNTHETASE"/>
    <property type="match status" value="1"/>
</dbReference>
<dbReference type="FunFam" id="2.30.38.10:FF:000003">
    <property type="entry name" value="Vibriobactin-specific 2,3-dihydroxybenzoate-AMP ligase"/>
    <property type="match status" value="1"/>
</dbReference>
<dbReference type="Pfam" id="PF13193">
    <property type="entry name" value="AMP-binding_C"/>
    <property type="match status" value="1"/>
</dbReference>
<keyword evidence="2 5" id="KW-0436">Ligase</keyword>
<dbReference type="GO" id="GO:0006631">
    <property type="term" value="P:fatty acid metabolic process"/>
    <property type="evidence" value="ECO:0007669"/>
    <property type="project" value="TreeGrafter"/>
</dbReference>
<evidence type="ECO:0000256" key="1">
    <source>
        <dbReference type="ARBA" id="ARBA00006432"/>
    </source>
</evidence>
<dbReference type="PROSITE" id="PS00455">
    <property type="entry name" value="AMP_BINDING"/>
    <property type="match status" value="1"/>
</dbReference>
<evidence type="ECO:0000313" key="5">
    <source>
        <dbReference type="EMBL" id="ANN15097.1"/>
    </source>
</evidence>
<dbReference type="Proteomes" id="UP000093695">
    <property type="component" value="Chromosome"/>
</dbReference>
<dbReference type="InterPro" id="IPR020845">
    <property type="entry name" value="AMP-binding_CS"/>
</dbReference>
<dbReference type="SUPFAM" id="SSF56801">
    <property type="entry name" value="Acetyl-CoA synthetase-like"/>
    <property type="match status" value="1"/>
</dbReference>
<dbReference type="InterPro" id="IPR025110">
    <property type="entry name" value="AMP-bd_C"/>
</dbReference>
<dbReference type="KEGG" id="aori:SD37_05095"/>
<organism evidence="5 6">
    <name type="scientific">Amycolatopsis orientalis</name>
    <name type="common">Nocardia orientalis</name>
    <dbReference type="NCBI Taxonomy" id="31958"/>
    <lineage>
        <taxon>Bacteria</taxon>
        <taxon>Bacillati</taxon>
        <taxon>Actinomycetota</taxon>
        <taxon>Actinomycetes</taxon>
        <taxon>Pseudonocardiales</taxon>
        <taxon>Pseudonocardiaceae</taxon>
        <taxon>Amycolatopsis</taxon>
    </lineage>
</organism>
<dbReference type="Gene3D" id="3.30.300.30">
    <property type="match status" value="1"/>
</dbReference>
<dbReference type="GO" id="GO:0031956">
    <property type="term" value="F:medium-chain fatty acid-CoA ligase activity"/>
    <property type="evidence" value="ECO:0007669"/>
    <property type="project" value="TreeGrafter"/>
</dbReference>
<dbReference type="STRING" id="31958.SD37_05095"/>
<dbReference type="RefSeq" id="WP_044851725.1">
    <property type="nucleotide sequence ID" value="NZ_CP016174.1"/>
</dbReference>
<dbReference type="PANTHER" id="PTHR43201:SF5">
    <property type="entry name" value="MEDIUM-CHAIN ACYL-COA LIGASE ACSF2, MITOCHONDRIAL"/>
    <property type="match status" value="1"/>
</dbReference>
<dbReference type="EMBL" id="CP016174">
    <property type="protein sequence ID" value="ANN15097.1"/>
    <property type="molecule type" value="Genomic_DNA"/>
</dbReference>
<dbReference type="Gene3D" id="3.40.50.12780">
    <property type="entry name" value="N-terminal domain of ligase-like"/>
    <property type="match status" value="1"/>
</dbReference>
<comment type="similarity">
    <text evidence="1">Belongs to the ATP-dependent AMP-binding enzyme family.</text>
</comment>
<accession>A0A193BSB7</accession>
<protein>
    <submittedName>
        <fullName evidence="5">2,3-dihydroxybenzoate-AMP ligase</fullName>
    </submittedName>
</protein>
<name>A0A193BSB7_AMYOR</name>
<evidence type="ECO:0000259" key="3">
    <source>
        <dbReference type="Pfam" id="PF00501"/>
    </source>
</evidence>
<dbReference type="AlphaFoldDB" id="A0A193BSB7"/>
<reference evidence="5 6" key="1">
    <citation type="journal article" date="2015" name="Genome Announc.">
        <title>Draft Genome Sequence of Norvancomycin-Producing Strain Amycolatopsis orientalis CPCC200066.</title>
        <authorList>
            <person name="Lei X."/>
            <person name="Yuan F."/>
            <person name="Shi Y."/>
            <person name="Li X."/>
            <person name="Wang L."/>
            <person name="Hong B."/>
        </authorList>
    </citation>
    <scope>NUCLEOTIDE SEQUENCE [LARGE SCALE GENOMIC DNA]</scope>
    <source>
        <strain evidence="5 6">B-37</strain>
    </source>
</reference>
<dbReference type="Pfam" id="PF00501">
    <property type="entry name" value="AMP-binding"/>
    <property type="match status" value="1"/>
</dbReference>